<name>A0A8S5LCG7_9CAUD</name>
<keyword evidence="1" id="KW-1245">Viral tail assembly</keyword>
<reference evidence="6" key="1">
    <citation type="journal article" date="2021" name="Proc. Natl. Acad. Sci. U.S.A.">
        <title>A Catalog of Tens of Thousands of Viruses from Human Metagenomes Reveals Hidden Associations with Chronic Diseases.</title>
        <authorList>
            <person name="Tisza M.J."/>
            <person name="Buck C.B."/>
        </authorList>
    </citation>
    <scope>NUCLEOTIDE SEQUENCE</scope>
    <source>
        <strain evidence="6">CtYKh4</strain>
    </source>
</reference>
<organism evidence="6">
    <name type="scientific">Siphoviridae sp. ctYKh4</name>
    <dbReference type="NCBI Taxonomy" id="2823586"/>
    <lineage>
        <taxon>Viruses</taxon>
        <taxon>Duplodnaviria</taxon>
        <taxon>Heunggongvirae</taxon>
        <taxon>Uroviricota</taxon>
        <taxon>Caudoviricetes</taxon>
    </lineage>
</organism>
<protein>
    <submittedName>
        <fullName evidence="6">Tail tape measure</fullName>
    </submittedName>
</protein>
<accession>A0A8S5LCG7</accession>
<evidence type="ECO:0000313" key="6">
    <source>
        <dbReference type="EMBL" id="DAD67622.1"/>
    </source>
</evidence>
<evidence type="ECO:0000256" key="1">
    <source>
        <dbReference type="ARBA" id="ARBA00022465"/>
    </source>
</evidence>
<feature type="transmembrane region" description="Helical" evidence="4">
    <location>
        <begin position="615"/>
        <end position="634"/>
    </location>
</feature>
<feature type="transmembrane region" description="Helical" evidence="4">
    <location>
        <begin position="673"/>
        <end position="693"/>
    </location>
</feature>
<evidence type="ECO:0000256" key="4">
    <source>
        <dbReference type="SAM" id="Phobius"/>
    </source>
</evidence>
<keyword evidence="2" id="KW-0175">Coiled coil</keyword>
<evidence type="ECO:0000256" key="3">
    <source>
        <dbReference type="SAM" id="MobiDB-lite"/>
    </source>
</evidence>
<feature type="region of interest" description="Disordered" evidence="3">
    <location>
        <begin position="68"/>
        <end position="93"/>
    </location>
</feature>
<dbReference type="EMBL" id="BK014682">
    <property type="protein sequence ID" value="DAD67622.1"/>
    <property type="molecule type" value="Genomic_DNA"/>
</dbReference>
<proteinExistence type="predicted"/>
<evidence type="ECO:0000259" key="5">
    <source>
        <dbReference type="Pfam" id="PF20155"/>
    </source>
</evidence>
<feature type="transmembrane region" description="Helical" evidence="4">
    <location>
        <begin position="640"/>
        <end position="661"/>
    </location>
</feature>
<evidence type="ECO:0000256" key="2">
    <source>
        <dbReference type="SAM" id="Coils"/>
    </source>
</evidence>
<feature type="coiled-coil region" evidence="2">
    <location>
        <begin position="153"/>
        <end position="209"/>
    </location>
</feature>
<feature type="transmembrane region" description="Helical" evidence="4">
    <location>
        <begin position="491"/>
        <end position="510"/>
    </location>
</feature>
<keyword evidence="1" id="KW-1188">Viral release from host cell</keyword>
<dbReference type="Pfam" id="PF20155">
    <property type="entry name" value="TMP_3"/>
    <property type="match status" value="1"/>
</dbReference>
<dbReference type="GO" id="GO:0098003">
    <property type="term" value="P:viral tail assembly"/>
    <property type="evidence" value="ECO:0007669"/>
    <property type="project" value="UniProtKB-KW"/>
</dbReference>
<keyword evidence="4" id="KW-0812">Transmembrane</keyword>
<dbReference type="NCBIfam" id="TIGR02675">
    <property type="entry name" value="tape_meas_nterm"/>
    <property type="match status" value="1"/>
</dbReference>
<dbReference type="InterPro" id="IPR013491">
    <property type="entry name" value="Tape_meas_N"/>
</dbReference>
<feature type="domain" description="Tape measure protein N-terminal" evidence="5">
    <location>
        <begin position="285"/>
        <end position="468"/>
    </location>
</feature>
<feature type="transmembrane region" description="Helical" evidence="4">
    <location>
        <begin position="588"/>
        <end position="608"/>
    </location>
</feature>
<feature type="transmembrane region" description="Helical" evidence="4">
    <location>
        <begin position="522"/>
        <end position="547"/>
    </location>
</feature>
<feature type="compositionally biased region" description="Low complexity" evidence="3">
    <location>
        <begin position="73"/>
        <end position="91"/>
    </location>
</feature>
<keyword evidence="4" id="KW-0472">Membrane</keyword>
<keyword evidence="4" id="KW-1133">Transmembrane helix</keyword>
<sequence length="881" mass="93274">MASISASVELYDRMSAPLMSIMNAMNMTISSMRDMQSTMGTDMDTSSLDAATQAANQAQAAMEALNQSMHTDSQTPGTGGSEPTPTPSTDPVQVPVEWVTNDLDVFSNSGIDRFEQEVTATNQMLTTLSDRQNQIAQNAAGTDIFSDSAMQDINSMGQRIQAVQQRIQQIENNPVNLGTDTANAELEELRSQLNQALQAQEALNQAVDNMDVSAANVAYNQLSSTVASTERYIRDNADAQGNLNQQIQAGVNTSNELVDTVKRLALAYLSMQSVQKVLDVSDELAMTTARLNTMNQAFNEINGTATETDTIVKQIYASAQNARGSFGDMAAVVAKFGNNARDAFASQDEVIAFANLIQKQMTIAGASTQEASNAMLQLSQALGSGVLRGDELNSIFEQAPNLIQSIADYLDVPIGKIREMAQDGQLTADTVKAAIFSSAEDINAKFEAMPMTWGQVWTSFQNSALMAFQPVLDKVNELANNDQFQGFVENAIGLLAQLAVYVLDFFNTLASIGAFISDNWSIIAPIVYGVIAALIAYAAISGIVAAVNGVMALSASVHAAAEAMQAGATFTATAAQYGLNAALMACPLTWIILLIIAVIAAIFAVCNAIAKMTGVANSGFGVITGGINVVIQFFKNLGLSVANIALGIGNAIAALASNMMTAFHNAICNVQSWFYNLLSTALTVIEGICAALNKLPFVEFDYSGISSAADDYASKAAEAAGNKEDYKSIGDAFNEGMSTFDTFQDGWAADAFNAGASWGDGVADKVSGMFSMDNIDLTGGVDTSMLSNDFANNAAQTAANTADTADSAGRIADSVDISKENLKYLRDIAETEAINRFTTAEIEVTMNNNNTVSSDMDIDGMVDHLSAGVLEAMEQAAEGVH</sequence>